<dbReference type="InterPro" id="IPR012675">
    <property type="entry name" value="Beta-grasp_dom_sf"/>
</dbReference>
<dbReference type="InterPro" id="IPR016155">
    <property type="entry name" value="Mopterin_synth/thiamin_S_b"/>
</dbReference>
<evidence type="ECO:0000313" key="1">
    <source>
        <dbReference type="EMBL" id="SJZ39251.1"/>
    </source>
</evidence>
<dbReference type="RefSeq" id="WP_078788714.1">
    <property type="nucleotide sequence ID" value="NZ_FUWR01000001.1"/>
</dbReference>
<dbReference type="AlphaFoldDB" id="A0A1T4KA15"/>
<dbReference type="InterPro" id="IPR010035">
    <property type="entry name" value="Thi_S"/>
</dbReference>
<dbReference type="Proteomes" id="UP000190102">
    <property type="component" value="Unassembled WGS sequence"/>
</dbReference>
<dbReference type="EMBL" id="FUWR01000001">
    <property type="protein sequence ID" value="SJZ39251.1"/>
    <property type="molecule type" value="Genomic_DNA"/>
</dbReference>
<sequence length="66" mass="7322">MQVSINGEIRQLVDGCTVRQMLEELQIKATRVAVELNLEIVPKADFAERTLQDGDKIEIVHFVGGG</sequence>
<dbReference type="STRING" id="115783.SAMN02745119_00427"/>
<accession>A0A1T4KA15</accession>
<reference evidence="2" key="1">
    <citation type="submission" date="2017-02" db="EMBL/GenBank/DDBJ databases">
        <authorList>
            <person name="Varghese N."/>
            <person name="Submissions S."/>
        </authorList>
    </citation>
    <scope>NUCLEOTIDE SEQUENCE [LARGE SCALE GENOMIC DNA]</scope>
    <source>
        <strain evidence="2">ATCC BAA-34</strain>
    </source>
</reference>
<dbReference type="NCBIfam" id="TIGR01683">
    <property type="entry name" value="thiS"/>
    <property type="match status" value="1"/>
</dbReference>
<protein>
    <submittedName>
        <fullName evidence="1">Sulfur carrier protein ThiS</fullName>
    </submittedName>
</protein>
<dbReference type="PANTHER" id="PTHR34472:SF1">
    <property type="entry name" value="SULFUR CARRIER PROTEIN THIS"/>
    <property type="match status" value="1"/>
</dbReference>
<dbReference type="Pfam" id="PF02597">
    <property type="entry name" value="ThiS"/>
    <property type="match status" value="1"/>
</dbReference>
<dbReference type="OrthoDB" id="197113at2"/>
<name>A0A1T4KA15_9BACT</name>
<dbReference type="CDD" id="cd00565">
    <property type="entry name" value="Ubl_ThiS"/>
    <property type="match status" value="1"/>
</dbReference>
<organism evidence="1 2">
    <name type="scientific">Trichlorobacter thiogenes</name>
    <dbReference type="NCBI Taxonomy" id="115783"/>
    <lineage>
        <taxon>Bacteria</taxon>
        <taxon>Pseudomonadati</taxon>
        <taxon>Thermodesulfobacteriota</taxon>
        <taxon>Desulfuromonadia</taxon>
        <taxon>Geobacterales</taxon>
        <taxon>Geobacteraceae</taxon>
        <taxon>Trichlorobacter</taxon>
    </lineage>
</organism>
<dbReference type="InterPro" id="IPR003749">
    <property type="entry name" value="ThiS/MoaD-like"/>
</dbReference>
<dbReference type="SUPFAM" id="SSF54285">
    <property type="entry name" value="MoaD/ThiS"/>
    <property type="match status" value="1"/>
</dbReference>
<gene>
    <name evidence="1" type="ORF">SAMN02745119_00427</name>
</gene>
<dbReference type="PANTHER" id="PTHR34472">
    <property type="entry name" value="SULFUR CARRIER PROTEIN THIS"/>
    <property type="match status" value="1"/>
</dbReference>
<keyword evidence="2" id="KW-1185">Reference proteome</keyword>
<proteinExistence type="predicted"/>
<evidence type="ECO:0000313" key="2">
    <source>
        <dbReference type="Proteomes" id="UP000190102"/>
    </source>
</evidence>
<dbReference type="Gene3D" id="3.10.20.30">
    <property type="match status" value="1"/>
</dbReference>